<dbReference type="CTD" id="6750812"/>
<dbReference type="Gene3D" id="3.40.30.10">
    <property type="entry name" value="Glutaredoxin"/>
    <property type="match status" value="1"/>
</dbReference>
<protein>
    <recommendedName>
        <fullName evidence="7">Glutathione transferase</fullName>
    </recommendedName>
</protein>
<dbReference type="AlphaFoldDB" id="B3RQ56"/>
<dbReference type="GO" id="GO:0045174">
    <property type="term" value="F:glutathione dehydrogenase (ascorbate) activity"/>
    <property type="evidence" value="ECO:0000318"/>
    <property type="project" value="GO_Central"/>
</dbReference>
<dbReference type="Proteomes" id="UP000009022">
    <property type="component" value="Unassembled WGS sequence"/>
</dbReference>
<dbReference type="InParanoid" id="B3RQ56"/>
<dbReference type="InterPro" id="IPR050983">
    <property type="entry name" value="GST_Omega/HSP26"/>
</dbReference>
<dbReference type="InterPro" id="IPR010987">
    <property type="entry name" value="Glutathione-S-Trfase_C-like"/>
</dbReference>
<sequence>MAKVIQLQKGDSKPSSTKDLKLYGMRFDPYSMALRLIMRRKGLDFDFYSIKMSDRPDFLQQLNPNGQIPVLEHGDTVVYETIIIYEYLEDTFTDKPLRSSDPATRAMDRIFLHEIYTNLPPVIRAMMEGIEAKRLLDQLLRVENRLQKQGSPYFGGNEPNYIDFMVWSWLELIPALKRAFTLTFELPRGSFSNTWAWIGRMDKEPVINAERKASRVNAEIRSRFFKSVADGSPDYMVGL</sequence>
<gene>
    <name evidence="5" type="ORF">TRIADDRAFT_21044</name>
</gene>
<evidence type="ECO:0000256" key="2">
    <source>
        <dbReference type="ARBA" id="ARBA00023002"/>
    </source>
</evidence>
<dbReference type="InterPro" id="IPR040079">
    <property type="entry name" value="Glutathione_S-Trfase"/>
</dbReference>
<dbReference type="SFLD" id="SFLDS00019">
    <property type="entry name" value="Glutathione_Transferase_(cytos"/>
    <property type="match status" value="1"/>
</dbReference>
<dbReference type="InterPro" id="IPR004045">
    <property type="entry name" value="Glutathione_S-Trfase_N"/>
</dbReference>
<dbReference type="InterPro" id="IPR005442">
    <property type="entry name" value="GST_omega"/>
</dbReference>
<dbReference type="InterPro" id="IPR036282">
    <property type="entry name" value="Glutathione-S-Trfase_C_sf"/>
</dbReference>
<dbReference type="STRING" id="10228.B3RQ56"/>
<dbReference type="HOGENOM" id="CLU_011226_9_2_1"/>
<dbReference type="GO" id="GO:0004364">
    <property type="term" value="F:glutathione transferase activity"/>
    <property type="evidence" value="ECO:0000318"/>
    <property type="project" value="GO_Central"/>
</dbReference>
<evidence type="ECO:0000313" key="6">
    <source>
        <dbReference type="Proteomes" id="UP000009022"/>
    </source>
</evidence>
<feature type="domain" description="GST C-terminal" evidence="4">
    <location>
        <begin position="75"/>
        <end position="224"/>
    </location>
</feature>
<dbReference type="CDD" id="cd00570">
    <property type="entry name" value="GST_N_family"/>
    <property type="match status" value="1"/>
</dbReference>
<dbReference type="Gene3D" id="1.20.1050.10">
    <property type="match status" value="1"/>
</dbReference>
<dbReference type="RefSeq" id="XP_002110129.1">
    <property type="nucleotide sequence ID" value="XM_002110093.1"/>
</dbReference>
<dbReference type="PhylomeDB" id="B3RQ56"/>
<dbReference type="OMA" id="FGACFCP"/>
<dbReference type="GO" id="GO:0006749">
    <property type="term" value="P:glutathione metabolic process"/>
    <property type="evidence" value="ECO:0000318"/>
    <property type="project" value="GO_Central"/>
</dbReference>
<dbReference type="FunFam" id="1.20.1050.10:FF:000120">
    <property type="entry name" value="glutathione S-transferase omega-1"/>
    <property type="match status" value="1"/>
</dbReference>
<keyword evidence="2" id="KW-0560">Oxidoreductase</keyword>
<evidence type="ECO:0008006" key="7">
    <source>
        <dbReference type="Google" id="ProtNLM"/>
    </source>
</evidence>
<name>B3RQ56_TRIAD</name>
<dbReference type="FunCoup" id="B3RQ56">
    <property type="interactions" value="931"/>
</dbReference>
<evidence type="ECO:0000259" key="4">
    <source>
        <dbReference type="PROSITE" id="PS50405"/>
    </source>
</evidence>
<dbReference type="PROSITE" id="PS50405">
    <property type="entry name" value="GST_CTER"/>
    <property type="match status" value="1"/>
</dbReference>
<organism evidence="5 6">
    <name type="scientific">Trichoplax adhaerens</name>
    <name type="common">Trichoplax reptans</name>
    <dbReference type="NCBI Taxonomy" id="10228"/>
    <lineage>
        <taxon>Eukaryota</taxon>
        <taxon>Metazoa</taxon>
        <taxon>Placozoa</taxon>
        <taxon>Uniplacotomia</taxon>
        <taxon>Trichoplacea</taxon>
        <taxon>Trichoplacidae</taxon>
        <taxon>Trichoplax</taxon>
    </lineage>
</organism>
<evidence type="ECO:0000259" key="3">
    <source>
        <dbReference type="PROSITE" id="PS50404"/>
    </source>
</evidence>
<evidence type="ECO:0000313" key="5">
    <source>
        <dbReference type="EMBL" id="EDV28295.1"/>
    </source>
</evidence>
<proteinExistence type="inferred from homology"/>
<reference evidence="5 6" key="1">
    <citation type="journal article" date="2008" name="Nature">
        <title>The Trichoplax genome and the nature of placozoans.</title>
        <authorList>
            <person name="Srivastava M."/>
            <person name="Begovic E."/>
            <person name="Chapman J."/>
            <person name="Putnam N.H."/>
            <person name="Hellsten U."/>
            <person name="Kawashima T."/>
            <person name="Kuo A."/>
            <person name="Mitros T."/>
            <person name="Salamov A."/>
            <person name="Carpenter M.L."/>
            <person name="Signorovitch A.Y."/>
            <person name="Moreno M.A."/>
            <person name="Kamm K."/>
            <person name="Grimwood J."/>
            <person name="Schmutz J."/>
            <person name="Shapiro H."/>
            <person name="Grigoriev I.V."/>
            <person name="Buss L.W."/>
            <person name="Schierwater B."/>
            <person name="Dellaporta S.L."/>
            <person name="Rokhsar D.S."/>
        </authorList>
    </citation>
    <scope>NUCLEOTIDE SEQUENCE [LARGE SCALE GENOMIC DNA]</scope>
    <source>
        <strain evidence="5 6">Grell-BS-1999</strain>
    </source>
</reference>
<dbReference type="OrthoDB" id="4951845at2759"/>
<evidence type="ECO:0000256" key="1">
    <source>
        <dbReference type="ARBA" id="ARBA00011067"/>
    </source>
</evidence>
<comment type="similarity">
    <text evidence="1">Belongs to the GST superfamily. Omega family.</text>
</comment>
<dbReference type="InterPro" id="IPR036249">
    <property type="entry name" value="Thioredoxin-like_sf"/>
</dbReference>
<dbReference type="GO" id="GO:0005737">
    <property type="term" value="C:cytoplasm"/>
    <property type="evidence" value="ECO:0000318"/>
    <property type="project" value="GO_Central"/>
</dbReference>
<dbReference type="PANTHER" id="PTHR43968:SF6">
    <property type="entry name" value="GLUTATHIONE S-TRANSFERASE OMEGA"/>
    <property type="match status" value="1"/>
</dbReference>
<dbReference type="SFLD" id="SFLDG00358">
    <property type="entry name" value="Main_(cytGST)"/>
    <property type="match status" value="1"/>
</dbReference>
<feature type="domain" description="GST N-terminal" evidence="3">
    <location>
        <begin position="18"/>
        <end position="96"/>
    </location>
</feature>
<accession>B3RQ56</accession>
<dbReference type="PANTHER" id="PTHR43968">
    <property type="match status" value="1"/>
</dbReference>
<dbReference type="EMBL" id="DS985242">
    <property type="protein sequence ID" value="EDV28295.1"/>
    <property type="molecule type" value="Genomic_DNA"/>
</dbReference>
<keyword evidence="6" id="KW-1185">Reference proteome</keyword>
<dbReference type="PROSITE" id="PS50404">
    <property type="entry name" value="GST_NTER"/>
    <property type="match status" value="1"/>
</dbReference>
<dbReference type="Pfam" id="PF02798">
    <property type="entry name" value="GST_N"/>
    <property type="match status" value="1"/>
</dbReference>
<dbReference type="SUPFAM" id="SSF47616">
    <property type="entry name" value="GST C-terminal domain-like"/>
    <property type="match status" value="1"/>
</dbReference>
<dbReference type="GeneID" id="6750812"/>
<dbReference type="SUPFAM" id="SSF52833">
    <property type="entry name" value="Thioredoxin-like"/>
    <property type="match status" value="1"/>
</dbReference>
<dbReference type="KEGG" id="tad:TRIADDRAFT_21044"/>
<dbReference type="PRINTS" id="PR01625">
    <property type="entry name" value="GSTRNSFRASEO"/>
</dbReference>
<dbReference type="eggNOG" id="KOG0406">
    <property type="taxonomic scope" value="Eukaryota"/>
</dbReference>